<accession>A0A1C3NZ42</accession>
<dbReference type="PANTHER" id="PTHR37042:SF4">
    <property type="entry name" value="OUTER MEMBRANE PROTEIN RV1973"/>
    <property type="match status" value="1"/>
</dbReference>
<dbReference type="EMBL" id="FLUV01001351">
    <property type="protein sequence ID" value="SBW22836.1"/>
    <property type="molecule type" value="Genomic_DNA"/>
</dbReference>
<dbReference type="AlphaFoldDB" id="A0A1C3NZ42"/>
<evidence type="ECO:0000313" key="4">
    <source>
        <dbReference type="Proteomes" id="UP000199013"/>
    </source>
</evidence>
<comment type="subcellular location">
    <subcellularLocation>
        <location evidence="1">Membrane</location>
    </subcellularLocation>
</comment>
<keyword evidence="4" id="KW-1185">Reference proteome</keyword>
<dbReference type="GO" id="GO:0016020">
    <property type="term" value="C:membrane"/>
    <property type="evidence" value="ECO:0007669"/>
    <property type="project" value="UniProtKB-SubCell"/>
</dbReference>
<organism evidence="3 4">
    <name type="scientific">Candidatus Protofrankia californiensis</name>
    <dbReference type="NCBI Taxonomy" id="1839754"/>
    <lineage>
        <taxon>Bacteria</taxon>
        <taxon>Bacillati</taxon>
        <taxon>Actinomycetota</taxon>
        <taxon>Actinomycetes</taxon>
        <taxon>Frankiales</taxon>
        <taxon>Frankiaceae</taxon>
        <taxon>Protofrankia</taxon>
    </lineage>
</organism>
<evidence type="ECO:0000256" key="2">
    <source>
        <dbReference type="ARBA" id="ARBA00023136"/>
    </source>
</evidence>
<gene>
    <name evidence="3" type="ORF">FDG2_3201</name>
</gene>
<keyword evidence="2" id="KW-0472">Membrane</keyword>
<name>A0A1C3NZ42_9ACTN</name>
<evidence type="ECO:0000256" key="1">
    <source>
        <dbReference type="ARBA" id="ARBA00004370"/>
    </source>
</evidence>
<dbReference type="PANTHER" id="PTHR37042">
    <property type="entry name" value="OUTER MEMBRANE PROTEIN RV1973"/>
    <property type="match status" value="1"/>
</dbReference>
<sequence length="122" mass="13147">MTAGQDGMITFNTVDYRRAEENLDGWASASTSPLQGKVQQERAQITKTITDAKTVNTARLIQSGLNTFDHSAGTAKVIVVIEIRSVPDGQPATTERTRLTGDVTRTASGWKLSSIQTVPVGR</sequence>
<reference evidence="4" key="1">
    <citation type="submission" date="2016-02" db="EMBL/GenBank/DDBJ databases">
        <authorList>
            <person name="Wibberg D."/>
        </authorList>
    </citation>
    <scope>NUCLEOTIDE SEQUENCE [LARGE SCALE GENOMIC DNA]</scope>
</reference>
<evidence type="ECO:0000313" key="3">
    <source>
        <dbReference type="EMBL" id="SBW22836.1"/>
    </source>
</evidence>
<dbReference type="Proteomes" id="UP000199013">
    <property type="component" value="Unassembled WGS sequence"/>
</dbReference>
<protein>
    <recommendedName>
        <fullName evidence="5">Mce-associated membrane protein</fullName>
    </recommendedName>
</protein>
<proteinExistence type="predicted"/>
<evidence type="ECO:0008006" key="5">
    <source>
        <dbReference type="Google" id="ProtNLM"/>
    </source>
</evidence>